<sequence>MTTYTLTEMFPNIDESVISYVYTETNGNLEKSINLILEMINKSDISNYVMEQSHNSNTPIKQKTHDFLNLNIPIVSKDTESKHNEEDINVNDEILAKTLNDEILARTIQDILMFDYINNNQNNQEDISTKKKKEHFTNKKKFFKKFGKKFTELFSKFSCGCVGRNNKKYNQIDMEEPLNNSYNTDILNKQNNNMDEDSVYEVKSEDINLEIEEPALQYMNKSPRSISSSKIFI</sequence>
<dbReference type="EMBL" id="UINC01083643">
    <property type="protein sequence ID" value="SVC29542.1"/>
    <property type="molecule type" value="Genomic_DNA"/>
</dbReference>
<feature type="domain" description="CUE" evidence="1">
    <location>
        <begin position="1"/>
        <end position="41"/>
    </location>
</feature>
<dbReference type="SUPFAM" id="SSF46934">
    <property type="entry name" value="UBA-like"/>
    <property type="match status" value="1"/>
</dbReference>
<evidence type="ECO:0000313" key="2">
    <source>
        <dbReference type="EMBL" id="SVC29542.1"/>
    </source>
</evidence>
<dbReference type="AlphaFoldDB" id="A0A382L2M3"/>
<evidence type="ECO:0000259" key="1">
    <source>
        <dbReference type="PROSITE" id="PS51140"/>
    </source>
</evidence>
<dbReference type="Pfam" id="PF02845">
    <property type="entry name" value="CUE"/>
    <property type="match status" value="1"/>
</dbReference>
<organism evidence="2">
    <name type="scientific">marine metagenome</name>
    <dbReference type="NCBI Taxonomy" id="408172"/>
    <lineage>
        <taxon>unclassified sequences</taxon>
        <taxon>metagenomes</taxon>
        <taxon>ecological metagenomes</taxon>
    </lineage>
</organism>
<dbReference type="InterPro" id="IPR009060">
    <property type="entry name" value="UBA-like_sf"/>
</dbReference>
<reference evidence="2" key="1">
    <citation type="submission" date="2018-05" db="EMBL/GenBank/DDBJ databases">
        <authorList>
            <person name="Lanie J.A."/>
            <person name="Ng W.-L."/>
            <person name="Kazmierczak K.M."/>
            <person name="Andrzejewski T.M."/>
            <person name="Davidsen T.M."/>
            <person name="Wayne K.J."/>
            <person name="Tettelin H."/>
            <person name="Glass J.I."/>
            <person name="Rusch D."/>
            <person name="Podicherti R."/>
            <person name="Tsui H.-C.T."/>
            <person name="Winkler M.E."/>
        </authorList>
    </citation>
    <scope>NUCLEOTIDE SEQUENCE</scope>
</reference>
<dbReference type="GO" id="GO:0043130">
    <property type="term" value="F:ubiquitin binding"/>
    <property type="evidence" value="ECO:0007669"/>
    <property type="project" value="InterPro"/>
</dbReference>
<gene>
    <name evidence="2" type="ORF">METZ01_LOCUS282396</name>
</gene>
<proteinExistence type="predicted"/>
<dbReference type="Gene3D" id="1.10.8.10">
    <property type="entry name" value="DNA helicase RuvA subunit, C-terminal domain"/>
    <property type="match status" value="1"/>
</dbReference>
<name>A0A382L2M3_9ZZZZ</name>
<accession>A0A382L2M3</accession>
<dbReference type="InterPro" id="IPR003892">
    <property type="entry name" value="CUE"/>
</dbReference>
<protein>
    <recommendedName>
        <fullName evidence="1">CUE domain-containing protein</fullName>
    </recommendedName>
</protein>
<dbReference type="PROSITE" id="PS51140">
    <property type="entry name" value="CUE"/>
    <property type="match status" value="1"/>
</dbReference>
<dbReference type="CDD" id="cd14279">
    <property type="entry name" value="CUE"/>
    <property type="match status" value="1"/>
</dbReference>